<keyword evidence="5" id="KW-1185">Reference proteome</keyword>
<evidence type="ECO:0000313" key="2">
    <source>
        <dbReference type="EMBL" id="CAG8294857.1"/>
    </source>
</evidence>
<dbReference type="EMBL" id="CAJVPA010000255">
    <property type="protein sequence ID" value="CAG8425769.1"/>
    <property type="molecule type" value="Genomic_DNA"/>
</dbReference>
<proteinExistence type="predicted"/>
<dbReference type="PANTHER" id="PTHR42037">
    <property type="match status" value="1"/>
</dbReference>
<accession>A0A9W4K1R6</accession>
<evidence type="ECO:0000256" key="1">
    <source>
        <dbReference type="SAM" id="MobiDB-lite"/>
    </source>
</evidence>
<dbReference type="Proteomes" id="UP001152646">
    <property type="component" value="Unassembled WGS sequence"/>
</dbReference>
<dbReference type="PANTHER" id="PTHR42037:SF1">
    <property type="match status" value="1"/>
</dbReference>
<protein>
    <submittedName>
        <fullName evidence="3">Uncharacterized protein</fullName>
    </submittedName>
</protein>
<dbReference type="EMBL" id="CAJVPG010000059">
    <property type="protein sequence ID" value="CAG8294857.1"/>
    <property type="molecule type" value="Genomic_DNA"/>
</dbReference>
<gene>
    <name evidence="3" type="ORF">PSALAMII_LOCUS10718</name>
    <name evidence="2" type="ORF">PSALAMII_LOCUS1733</name>
</gene>
<dbReference type="OrthoDB" id="66144at2759"/>
<evidence type="ECO:0000313" key="3">
    <source>
        <dbReference type="EMBL" id="CAG8425769.1"/>
    </source>
</evidence>
<sequence length="325" mass="36821">MLTGSDILVAETLRQWFKLLLSHDDDLTLCTFAYDTRHSECFSQLQIGSVQQKDIGGPEKDFERFAHVRHLLGRLAHRIRASKELFEAAIDVSYILEAFDILAVEPLASVPPPQPDRHTYIGGVLNRMLPKNSNKRLEVERGLFKFNAVQILEYFHRNQMLHAKNDRYIACSKPACLCCEMYFKYHPARMVVPESHQNVWTNWGPPLVENFTKFNAAGRQQLDVLNRVTQELRELVINQALRQSSVGHRHPDSRTGITELCHNSSAFTSTILHQQSPSAECEDAFIDRLNEKLKNGSGGRSSGSDILRDIDEESDLDGGGASIYV</sequence>
<dbReference type="InterPro" id="IPR027796">
    <property type="entry name" value="OTT_1508_deam-like"/>
</dbReference>
<dbReference type="Pfam" id="PF14441">
    <property type="entry name" value="OTT_1508_deam"/>
    <property type="match status" value="1"/>
</dbReference>
<evidence type="ECO:0000313" key="4">
    <source>
        <dbReference type="Proteomes" id="UP001152646"/>
    </source>
</evidence>
<feature type="region of interest" description="Disordered" evidence="1">
    <location>
        <begin position="292"/>
        <end position="325"/>
    </location>
</feature>
<dbReference type="AlphaFoldDB" id="A0A9W4K1R6"/>
<name>A0A9W4K1R6_9EURO</name>
<evidence type="ECO:0000313" key="5">
    <source>
        <dbReference type="Proteomes" id="UP001152649"/>
    </source>
</evidence>
<reference evidence="3" key="1">
    <citation type="submission" date="2021-07" db="EMBL/GenBank/DDBJ databases">
        <authorList>
            <person name="Branca A.L. A."/>
        </authorList>
    </citation>
    <scope>NUCLEOTIDE SEQUENCE</scope>
</reference>
<comment type="caution">
    <text evidence="3">The sequence shown here is derived from an EMBL/GenBank/DDBJ whole genome shotgun (WGS) entry which is preliminary data.</text>
</comment>
<organism evidence="3 4">
    <name type="scientific">Penicillium salamii</name>
    <dbReference type="NCBI Taxonomy" id="1612424"/>
    <lineage>
        <taxon>Eukaryota</taxon>
        <taxon>Fungi</taxon>
        <taxon>Dikarya</taxon>
        <taxon>Ascomycota</taxon>
        <taxon>Pezizomycotina</taxon>
        <taxon>Eurotiomycetes</taxon>
        <taxon>Eurotiomycetidae</taxon>
        <taxon>Eurotiales</taxon>
        <taxon>Aspergillaceae</taxon>
        <taxon>Penicillium</taxon>
    </lineage>
</organism>
<dbReference type="Proteomes" id="UP001152649">
    <property type="component" value="Unassembled WGS sequence"/>
</dbReference>